<keyword evidence="4" id="KW-1185">Reference proteome</keyword>
<name>A0A5C3LTC8_9AGAR</name>
<sequence length="342" mass="39413">MDSSFSSQEESPRPASKHQEDKRTTASTSIREEPYETPHRSTEFWFHDGSIVLSVQSKRFRVHQTILANHSEVFSDLFNVPQPPTGEQTIEGCLVVELHDSAEDFIELLNAIYHPSYFDNLPPEPPVDTLVTFIAPLLRLSTKYLIRTLRTRCINLLYTKFPATFAQYTAKCQSSMHTRERYKSETVMRAVHLAHECNLPALLPYLYYCVARMGSGRILKKREGDISWELKATCLVGRERLYQARMALSHTFLLAFTPSPACQTHLCAHARGPHAEWHILEATEKAPNPLRSYTRWGQLHVCIDCIEECKRRHEGGRKEVWERLPGLFGLEGWEELWKVQGM</sequence>
<dbReference type="PROSITE" id="PS50097">
    <property type="entry name" value="BTB"/>
    <property type="match status" value="1"/>
</dbReference>
<reference evidence="3 4" key="1">
    <citation type="journal article" date="2019" name="Nat. Ecol. Evol.">
        <title>Megaphylogeny resolves global patterns of mushroom evolution.</title>
        <authorList>
            <person name="Varga T."/>
            <person name="Krizsan K."/>
            <person name="Foldi C."/>
            <person name="Dima B."/>
            <person name="Sanchez-Garcia M."/>
            <person name="Sanchez-Ramirez S."/>
            <person name="Szollosi G.J."/>
            <person name="Szarkandi J.G."/>
            <person name="Papp V."/>
            <person name="Albert L."/>
            <person name="Andreopoulos W."/>
            <person name="Angelini C."/>
            <person name="Antonin V."/>
            <person name="Barry K.W."/>
            <person name="Bougher N.L."/>
            <person name="Buchanan P."/>
            <person name="Buyck B."/>
            <person name="Bense V."/>
            <person name="Catcheside P."/>
            <person name="Chovatia M."/>
            <person name="Cooper J."/>
            <person name="Damon W."/>
            <person name="Desjardin D."/>
            <person name="Finy P."/>
            <person name="Geml J."/>
            <person name="Haridas S."/>
            <person name="Hughes K."/>
            <person name="Justo A."/>
            <person name="Karasinski D."/>
            <person name="Kautmanova I."/>
            <person name="Kiss B."/>
            <person name="Kocsube S."/>
            <person name="Kotiranta H."/>
            <person name="LaButti K.M."/>
            <person name="Lechner B.E."/>
            <person name="Liimatainen K."/>
            <person name="Lipzen A."/>
            <person name="Lukacs Z."/>
            <person name="Mihaltcheva S."/>
            <person name="Morgado L.N."/>
            <person name="Niskanen T."/>
            <person name="Noordeloos M.E."/>
            <person name="Ohm R.A."/>
            <person name="Ortiz-Santana B."/>
            <person name="Ovrebo C."/>
            <person name="Racz N."/>
            <person name="Riley R."/>
            <person name="Savchenko A."/>
            <person name="Shiryaev A."/>
            <person name="Soop K."/>
            <person name="Spirin V."/>
            <person name="Szebenyi C."/>
            <person name="Tomsovsky M."/>
            <person name="Tulloss R.E."/>
            <person name="Uehling J."/>
            <person name="Grigoriev I.V."/>
            <person name="Vagvolgyi C."/>
            <person name="Papp T."/>
            <person name="Martin F.M."/>
            <person name="Miettinen O."/>
            <person name="Hibbett D.S."/>
            <person name="Nagy L.G."/>
        </authorList>
    </citation>
    <scope>NUCLEOTIDE SEQUENCE [LARGE SCALE GENOMIC DNA]</scope>
    <source>
        <strain evidence="3 4">CBS 166.37</strain>
    </source>
</reference>
<dbReference type="EMBL" id="ML213623">
    <property type="protein sequence ID" value="TFK35208.1"/>
    <property type="molecule type" value="Genomic_DNA"/>
</dbReference>
<dbReference type="PANTHER" id="PTHR22744">
    <property type="entry name" value="HELIX LOOP HELIX PROTEIN 21-RELATED"/>
    <property type="match status" value="1"/>
</dbReference>
<dbReference type="OrthoDB" id="3218112at2759"/>
<evidence type="ECO:0000256" key="1">
    <source>
        <dbReference type="SAM" id="MobiDB-lite"/>
    </source>
</evidence>
<gene>
    <name evidence="3" type="ORF">BDQ12DRAFT_321953</name>
</gene>
<dbReference type="InterPro" id="IPR011333">
    <property type="entry name" value="SKP1/BTB/POZ_sf"/>
</dbReference>
<organism evidence="3 4">
    <name type="scientific">Crucibulum laeve</name>
    <dbReference type="NCBI Taxonomy" id="68775"/>
    <lineage>
        <taxon>Eukaryota</taxon>
        <taxon>Fungi</taxon>
        <taxon>Dikarya</taxon>
        <taxon>Basidiomycota</taxon>
        <taxon>Agaricomycotina</taxon>
        <taxon>Agaricomycetes</taxon>
        <taxon>Agaricomycetidae</taxon>
        <taxon>Agaricales</taxon>
        <taxon>Agaricineae</taxon>
        <taxon>Nidulariaceae</taxon>
        <taxon>Crucibulum</taxon>
    </lineage>
</organism>
<protein>
    <recommendedName>
        <fullName evidence="2">BTB domain-containing protein</fullName>
    </recommendedName>
</protein>
<feature type="region of interest" description="Disordered" evidence="1">
    <location>
        <begin position="1"/>
        <end position="36"/>
    </location>
</feature>
<dbReference type="PANTHER" id="PTHR22744:SF17">
    <property type="entry name" value="BTB DOMAIN-CONTAINING PROTEIN"/>
    <property type="match status" value="1"/>
</dbReference>
<feature type="compositionally biased region" description="Basic and acidic residues" evidence="1">
    <location>
        <begin position="17"/>
        <end position="36"/>
    </location>
</feature>
<accession>A0A5C3LTC8</accession>
<dbReference type="SUPFAM" id="SSF54695">
    <property type="entry name" value="POZ domain"/>
    <property type="match status" value="1"/>
</dbReference>
<evidence type="ECO:0000313" key="3">
    <source>
        <dbReference type="EMBL" id="TFK35208.1"/>
    </source>
</evidence>
<feature type="domain" description="BTB" evidence="2">
    <location>
        <begin position="49"/>
        <end position="113"/>
    </location>
</feature>
<dbReference type="AlphaFoldDB" id="A0A5C3LTC8"/>
<dbReference type="InterPro" id="IPR000210">
    <property type="entry name" value="BTB/POZ_dom"/>
</dbReference>
<evidence type="ECO:0000259" key="2">
    <source>
        <dbReference type="PROSITE" id="PS50097"/>
    </source>
</evidence>
<dbReference type="Pfam" id="PF00651">
    <property type="entry name" value="BTB"/>
    <property type="match status" value="1"/>
</dbReference>
<proteinExistence type="predicted"/>
<dbReference type="STRING" id="68775.A0A5C3LTC8"/>
<dbReference type="Gene3D" id="3.30.710.10">
    <property type="entry name" value="Potassium Channel Kv1.1, Chain A"/>
    <property type="match status" value="1"/>
</dbReference>
<dbReference type="Proteomes" id="UP000308652">
    <property type="component" value="Unassembled WGS sequence"/>
</dbReference>
<evidence type="ECO:0000313" key="4">
    <source>
        <dbReference type="Proteomes" id="UP000308652"/>
    </source>
</evidence>
<dbReference type="SMART" id="SM00225">
    <property type="entry name" value="BTB"/>
    <property type="match status" value="1"/>
</dbReference>